<keyword evidence="2" id="KW-1185">Reference proteome</keyword>
<evidence type="ECO:0000313" key="1">
    <source>
        <dbReference type="EMBL" id="OOF44274.1"/>
    </source>
</evidence>
<gene>
    <name evidence="1" type="ORF">BKK50_03030</name>
</gene>
<name>A0A1V3IQP4_9PAST</name>
<proteinExistence type="predicted"/>
<comment type="caution">
    <text evidence="1">The sequence shown here is derived from an EMBL/GenBank/DDBJ whole genome shotgun (WGS) entry which is preliminary data.</text>
</comment>
<accession>A0A1V3IQP4</accession>
<keyword evidence="1" id="KW-0418">Kinase</keyword>
<sequence>MQFWHMQMFPGGNPEFAEKVPYILEHHRFIGLGDWEEHRNQIPSFCDIMKVNDIVAIKNGKNLIALAQVIGGVYEVKDDPSELGWMVYRRPIRILDWEIEQRTLLQPRGALSPCVSDDAETTQVIQDWYERVKSSFEKRKLPVFI</sequence>
<dbReference type="AlphaFoldDB" id="A0A1V3IQP4"/>
<dbReference type="OrthoDB" id="9781481at2"/>
<reference evidence="1 2" key="1">
    <citation type="submission" date="2016-10" db="EMBL/GenBank/DDBJ databases">
        <title>Rodentibacter gen. nov. and new species.</title>
        <authorList>
            <person name="Christensen H."/>
        </authorList>
    </citation>
    <scope>NUCLEOTIDE SEQUENCE [LARGE SCALE GENOMIC DNA]</scope>
    <source>
        <strain evidence="1 2">CCUG17206</strain>
    </source>
</reference>
<protein>
    <submittedName>
        <fullName evidence="1">Pyruvate kinase</fullName>
    </submittedName>
</protein>
<organism evidence="1 2">
    <name type="scientific">Rodentibacter rarus</name>
    <dbReference type="NCBI Taxonomy" id="1908260"/>
    <lineage>
        <taxon>Bacteria</taxon>
        <taxon>Pseudomonadati</taxon>
        <taxon>Pseudomonadota</taxon>
        <taxon>Gammaproteobacteria</taxon>
        <taxon>Pasteurellales</taxon>
        <taxon>Pasteurellaceae</taxon>
        <taxon>Rodentibacter</taxon>
    </lineage>
</organism>
<dbReference type="GO" id="GO:0016301">
    <property type="term" value="F:kinase activity"/>
    <property type="evidence" value="ECO:0007669"/>
    <property type="project" value="UniProtKB-KW"/>
</dbReference>
<dbReference type="EMBL" id="MLHJ01000020">
    <property type="protein sequence ID" value="OOF44274.1"/>
    <property type="molecule type" value="Genomic_DNA"/>
</dbReference>
<keyword evidence="1" id="KW-0808">Transferase</keyword>
<keyword evidence="1" id="KW-0670">Pyruvate</keyword>
<dbReference type="STRING" id="1908260.BKK50_03030"/>
<evidence type="ECO:0000313" key="2">
    <source>
        <dbReference type="Proteomes" id="UP000189433"/>
    </source>
</evidence>
<dbReference type="Proteomes" id="UP000189433">
    <property type="component" value="Unassembled WGS sequence"/>
</dbReference>